<dbReference type="GO" id="GO:0000422">
    <property type="term" value="P:autophagy of mitochondrion"/>
    <property type="evidence" value="ECO:0007669"/>
    <property type="project" value="TreeGrafter"/>
</dbReference>
<accession>A0A4U0TV60</accession>
<dbReference type="GO" id="GO:0000045">
    <property type="term" value="P:autophagosome assembly"/>
    <property type="evidence" value="ECO:0007669"/>
    <property type="project" value="TreeGrafter"/>
</dbReference>
<dbReference type="GO" id="GO:0015031">
    <property type="term" value="P:protein transport"/>
    <property type="evidence" value="ECO:0007669"/>
    <property type="project" value="UniProtKB-KW"/>
</dbReference>
<organism evidence="9 10">
    <name type="scientific">Salinomyces thailandicus</name>
    <dbReference type="NCBI Taxonomy" id="706561"/>
    <lineage>
        <taxon>Eukaryota</taxon>
        <taxon>Fungi</taxon>
        <taxon>Dikarya</taxon>
        <taxon>Ascomycota</taxon>
        <taxon>Pezizomycotina</taxon>
        <taxon>Dothideomycetes</taxon>
        <taxon>Dothideomycetidae</taxon>
        <taxon>Mycosphaerellales</taxon>
        <taxon>Teratosphaeriaceae</taxon>
        <taxon>Salinomyces</taxon>
    </lineage>
</organism>
<keyword evidence="3" id="KW-0808">Transferase</keyword>
<proteinExistence type="inferred from homology"/>
<dbReference type="OrthoDB" id="4089664at2759"/>
<keyword evidence="5" id="KW-0653">Protein transport</keyword>
<dbReference type="GO" id="GO:0061651">
    <property type="term" value="F:Atg12 conjugating enzyme activity"/>
    <property type="evidence" value="ECO:0007669"/>
    <property type="project" value="TreeGrafter"/>
</dbReference>
<evidence type="ECO:0000256" key="6">
    <source>
        <dbReference type="ARBA" id="ARBA00023006"/>
    </source>
</evidence>
<dbReference type="GO" id="GO:0032446">
    <property type="term" value="P:protein modification by small protein conjugation"/>
    <property type="evidence" value="ECO:0007669"/>
    <property type="project" value="TreeGrafter"/>
</dbReference>
<reference evidence="9 10" key="1">
    <citation type="submission" date="2017-03" db="EMBL/GenBank/DDBJ databases">
        <title>Genomes of endolithic fungi from Antarctica.</title>
        <authorList>
            <person name="Coleine C."/>
            <person name="Masonjones S."/>
            <person name="Stajich J.E."/>
        </authorList>
    </citation>
    <scope>NUCLEOTIDE SEQUENCE [LARGE SCALE GENOMIC DNA]</scope>
    <source>
        <strain evidence="9 10">CCFEE 6315</strain>
    </source>
</reference>
<evidence type="ECO:0000256" key="3">
    <source>
        <dbReference type="ARBA" id="ARBA00022679"/>
    </source>
</evidence>
<dbReference type="Proteomes" id="UP000308549">
    <property type="component" value="Unassembled WGS sequence"/>
</dbReference>
<comment type="similarity">
    <text evidence="1">Belongs to the ATG10 family.</text>
</comment>
<feature type="region of interest" description="Disordered" evidence="8">
    <location>
        <begin position="51"/>
        <end position="114"/>
    </location>
</feature>
<evidence type="ECO:0000256" key="1">
    <source>
        <dbReference type="ARBA" id="ARBA00005696"/>
    </source>
</evidence>
<dbReference type="PANTHER" id="PTHR14957:SF1">
    <property type="entry name" value="UBIQUITIN-LIKE-CONJUGATING ENZYME ATG10"/>
    <property type="match status" value="1"/>
</dbReference>
<dbReference type="Gene3D" id="3.30.1460.50">
    <property type="match status" value="1"/>
</dbReference>
<keyword evidence="6" id="KW-0072">Autophagy</keyword>
<protein>
    <recommendedName>
        <fullName evidence="2">Ubiquitin-like-conjugating enzyme ATG10</fullName>
    </recommendedName>
    <alternativeName>
        <fullName evidence="7">Autophagy-related protein 10</fullName>
    </alternativeName>
</protein>
<dbReference type="EMBL" id="NAJL01000032">
    <property type="protein sequence ID" value="TKA25872.1"/>
    <property type="molecule type" value="Genomic_DNA"/>
</dbReference>
<evidence type="ECO:0000256" key="2">
    <source>
        <dbReference type="ARBA" id="ARBA00021099"/>
    </source>
</evidence>
<evidence type="ECO:0000256" key="8">
    <source>
        <dbReference type="SAM" id="MobiDB-lite"/>
    </source>
</evidence>
<dbReference type="Pfam" id="PF03987">
    <property type="entry name" value="Autophagy_act_C"/>
    <property type="match status" value="1"/>
</dbReference>
<sequence>MSLTRPEFLSAARTLTARWQTLPACEQGDWEDVRWFGNDAEETSFLRITRVVPTTTSNDERTREGDDEDNEVDGAGDHDHEDSDSSAIEPPDPLALPRHKSSTTPGARDLSTITGYSNLDGTRIHCDITHSPTYQVPVLYLTFPSPAYPLANEKQKHSPLPPAESVFDLLVPGPYQAQLRNPSAGPTNLPALSLTGAHPGTDGPAYFLHPCRTQEGMERLLAVDLGGEEEGLRYLGLWMGLVGPGVGLGMPMGMFADGRGRTG</sequence>
<keyword evidence="10" id="KW-1185">Reference proteome</keyword>
<keyword evidence="5" id="KW-0813">Transport</keyword>
<evidence type="ECO:0000256" key="4">
    <source>
        <dbReference type="ARBA" id="ARBA00022786"/>
    </source>
</evidence>
<evidence type="ECO:0000256" key="5">
    <source>
        <dbReference type="ARBA" id="ARBA00022927"/>
    </source>
</evidence>
<evidence type="ECO:0000313" key="9">
    <source>
        <dbReference type="EMBL" id="TKA25872.1"/>
    </source>
</evidence>
<dbReference type="PANTHER" id="PTHR14957">
    <property type="entry name" value="UBIQUITIN-LIKE-CONJUGATING ENZYME ATG10"/>
    <property type="match status" value="1"/>
</dbReference>
<keyword evidence="4" id="KW-0833">Ubl conjugation pathway</keyword>
<dbReference type="AlphaFoldDB" id="A0A4U0TV60"/>
<gene>
    <name evidence="9" type="ORF">B0A50_05627</name>
</gene>
<comment type="caution">
    <text evidence="9">The sequence shown here is derived from an EMBL/GenBank/DDBJ whole genome shotgun (WGS) entry which is preliminary data.</text>
</comment>
<evidence type="ECO:0000256" key="7">
    <source>
        <dbReference type="ARBA" id="ARBA00029833"/>
    </source>
</evidence>
<feature type="compositionally biased region" description="Acidic residues" evidence="8">
    <location>
        <begin position="65"/>
        <end position="74"/>
    </location>
</feature>
<dbReference type="GO" id="GO:0005829">
    <property type="term" value="C:cytosol"/>
    <property type="evidence" value="ECO:0007669"/>
    <property type="project" value="TreeGrafter"/>
</dbReference>
<dbReference type="InterPro" id="IPR007135">
    <property type="entry name" value="Atg3/Atg10"/>
</dbReference>
<evidence type="ECO:0000313" key="10">
    <source>
        <dbReference type="Proteomes" id="UP000308549"/>
    </source>
</evidence>
<name>A0A4U0TV60_9PEZI</name>